<reference evidence="1" key="1">
    <citation type="submission" date="2022-03" db="EMBL/GenBank/DDBJ databases">
        <title>Sea Food Isolates.</title>
        <authorList>
            <person name="Li c."/>
        </authorList>
    </citation>
    <scope>NUCLEOTIDE SEQUENCE</scope>
    <source>
        <strain evidence="1">19CA06SA08-2</strain>
    </source>
</reference>
<evidence type="ECO:0000313" key="1">
    <source>
        <dbReference type="EMBL" id="XAG70651.1"/>
    </source>
</evidence>
<accession>A0AAU6U946</accession>
<name>A0AAU6U946_UNCXX</name>
<dbReference type="EMBL" id="CP095353">
    <property type="protein sequence ID" value="XAG70651.1"/>
    <property type="molecule type" value="Genomic_DNA"/>
</dbReference>
<organism evidence="1">
    <name type="scientific">bacterium 19CA06SA08-2</name>
    <dbReference type="NCBI Taxonomy" id="2920658"/>
    <lineage>
        <taxon>Bacteria</taxon>
    </lineage>
</organism>
<protein>
    <submittedName>
        <fullName evidence="1">Uncharacterized protein</fullName>
    </submittedName>
</protein>
<dbReference type="AlphaFoldDB" id="A0AAU6U946"/>
<proteinExistence type="predicted"/>
<gene>
    <name evidence="1" type="ORF">MRM75_06730</name>
</gene>
<sequence length="112" mass="12379">MTLAPLALTDESRALYFIFIERLGLFVINIEPAITQLAQGIVALFELDRGHKASAGRHWMGLLLWRGKRLIEGVTHRDDGNLLVLERADSCRALAVVWTCTLGGLIGRTHAS</sequence>